<organism evidence="1 2">
    <name type="scientific">Thelonectria olida</name>
    <dbReference type="NCBI Taxonomy" id="1576542"/>
    <lineage>
        <taxon>Eukaryota</taxon>
        <taxon>Fungi</taxon>
        <taxon>Dikarya</taxon>
        <taxon>Ascomycota</taxon>
        <taxon>Pezizomycotina</taxon>
        <taxon>Sordariomycetes</taxon>
        <taxon>Hypocreomycetidae</taxon>
        <taxon>Hypocreales</taxon>
        <taxon>Nectriaceae</taxon>
        <taxon>Thelonectria</taxon>
    </lineage>
</organism>
<name>A0A9P8VRN4_9HYPO</name>
<dbReference type="EMBL" id="JAGPYM010000041">
    <property type="protein sequence ID" value="KAH6874175.1"/>
    <property type="molecule type" value="Genomic_DNA"/>
</dbReference>
<keyword evidence="2" id="KW-1185">Reference proteome</keyword>
<protein>
    <submittedName>
        <fullName evidence="1">Uncharacterized protein</fullName>
    </submittedName>
</protein>
<dbReference type="Proteomes" id="UP000777438">
    <property type="component" value="Unassembled WGS sequence"/>
</dbReference>
<comment type="caution">
    <text evidence="1">The sequence shown here is derived from an EMBL/GenBank/DDBJ whole genome shotgun (WGS) entry which is preliminary data.</text>
</comment>
<evidence type="ECO:0000313" key="2">
    <source>
        <dbReference type="Proteomes" id="UP000777438"/>
    </source>
</evidence>
<gene>
    <name evidence="1" type="ORF">B0T10DRAFT_232396</name>
</gene>
<dbReference type="AlphaFoldDB" id="A0A9P8VRN4"/>
<evidence type="ECO:0000313" key="1">
    <source>
        <dbReference type="EMBL" id="KAH6874175.1"/>
    </source>
</evidence>
<dbReference type="OrthoDB" id="5071473at2759"/>
<proteinExistence type="predicted"/>
<reference evidence="1 2" key="1">
    <citation type="journal article" date="2021" name="Nat. Commun.">
        <title>Genetic determinants of endophytism in the Arabidopsis root mycobiome.</title>
        <authorList>
            <person name="Mesny F."/>
            <person name="Miyauchi S."/>
            <person name="Thiergart T."/>
            <person name="Pickel B."/>
            <person name="Atanasova L."/>
            <person name="Karlsson M."/>
            <person name="Huettel B."/>
            <person name="Barry K.W."/>
            <person name="Haridas S."/>
            <person name="Chen C."/>
            <person name="Bauer D."/>
            <person name="Andreopoulos W."/>
            <person name="Pangilinan J."/>
            <person name="LaButti K."/>
            <person name="Riley R."/>
            <person name="Lipzen A."/>
            <person name="Clum A."/>
            <person name="Drula E."/>
            <person name="Henrissat B."/>
            <person name="Kohler A."/>
            <person name="Grigoriev I.V."/>
            <person name="Martin F.M."/>
            <person name="Hacquard S."/>
        </authorList>
    </citation>
    <scope>NUCLEOTIDE SEQUENCE [LARGE SCALE GENOMIC DNA]</scope>
    <source>
        <strain evidence="1 2">MPI-CAGE-CH-0241</strain>
    </source>
</reference>
<accession>A0A9P8VRN4</accession>
<sequence length="231" mass="25608">MMLYGAYSPIPRMPQRIKAHSPFPGCGIVYRTIVHFIVSAQTTSNPKMSSEEIWALIQKSPKWREELAKEGLIALVFRGHDTEVATNGPSTDEPGEPSYMVLCLAKESAIYPIGDYDAGFPAKELFLELLTPWEWADEERKEILLKESNILLNVADYFKDGPTDVDQSVNGTKLIGTTDQVDGQRLVAISSGESPKDIGLIRGEGALFISANLWGDSKAWQFRDISEAAKE</sequence>